<dbReference type="EMBL" id="JH767144">
    <property type="protein sequence ID" value="EQC37671.1"/>
    <property type="molecule type" value="Genomic_DNA"/>
</dbReference>
<dbReference type="STRING" id="1156394.T0QSI7"/>
<evidence type="ECO:0000256" key="11">
    <source>
        <dbReference type="ARBA" id="ARBA00023136"/>
    </source>
</evidence>
<dbReference type="PANTHER" id="PTHR16631">
    <property type="entry name" value="GLUCAN 1,3-BETA-GLUCOSIDASE"/>
    <property type="match status" value="1"/>
</dbReference>
<keyword evidence="11" id="KW-0472">Membrane</keyword>
<evidence type="ECO:0000256" key="21">
    <source>
        <dbReference type="SAM" id="SignalP"/>
    </source>
</evidence>
<keyword evidence="23" id="KW-1185">Reference proteome</keyword>
<comment type="similarity">
    <text evidence="4 19">Belongs to the glycosyl hydrolase 17 family.</text>
</comment>
<organism evidence="22 23">
    <name type="scientific">Saprolegnia diclina (strain VS20)</name>
    <dbReference type="NCBI Taxonomy" id="1156394"/>
    <lineage>
        <taxon>Eukaryota</taxon>
        <taxon>Sar</taxon>
        <taxon>Stramenopiles</taxon>
        <taxon>Oomycota</taxon>
        <taxon>Saprolegniomycetes</taxon>
        <taxon>Saprolegniales</taxon>
        <taxon>Saprolegniaceae</taxon>
        <taxon>Saprolegnia</taxon>
    </lineage>
</organism>
<dbReference type="InterPro" id="IPR050732">
    <property type="entry name" value="Beta-glucan_modifiers"/>
</dbReference>
<evidence type="ECO:0000256" key="3">
    <source>
        <dbReference type="ARBA" id="ARBA00004236"/>
    </source>
</evidence>
<dbReference type="GeneID" id="19945985"/>
<dbReference type="OrthoDB" id="77201at2759"/>
<keyword evidence="13" id="KW-0119">Carbohydrate metabolism</keyword>
<evidence type="ECO:0000256" key="12">
    <source>
        <dbReference type="ARBA" id="ARBA00023180"/>
    </source>
</evidence>
<dbReference type="SUPFAM" id="SSF51445">
    <property type="entry name" value="(Trans)glycosidases"/>
    <property type="match status" value="1"/>
</dbReference>
<feature type="region of interest" description="Disordered" evidence="20">
    <location>
        <begin position="313"/>
        <end position="340"/>
    </location>
</feature>
<evidence type="ECO:0000256" key="18">
    <source>
        <dbReference type="ARBA" id="ARBA00043078"/>
    </source>
</evidence>
<evidence type="ECO:0000256" key="15">
    <source>
        <dbReference type="ARBA" id="ARBA00023326"/>
    </source>
</evidence>
<keyword evidence="7" id="KW-0134">Cell wall</keyword>
<dbReference type="InterPro" id="IPR000490">
    <property type="entry name" value="Glyco_hydro_17"/>
</dbReference>
<feature type="chain" id="PRO_5004569952" description="glucan endo-1,3-beta-D-glucosidase" evidence="21">
    <location>
        <begin position="20"/>
        <end position="363"/>
    </location>
</feature>
<comment type="function">
    <text evidence="16">Glucanases play a role in cell expansion during growth, in cell-cell fusion during mating, and in spore release during sporulation. This enzyme may be involved in beta-glucan degradation. Active on laminarin and lichenan.</text>
</comment>
<comment type="subcellular location">
    <subcellularLocation>
        <location evidence="3">Cell membrane</location>
    </subcellularLocation>
    <subcellularLocation>
        <location evidence="2">Secreted</location>
        <location evidence="2">Cell wall</location>
    </subcellularLocation>
</comment>
<evidence type="ECO:0000256" key="14">
    <source>
        <dbReference type="ARBA" id="ARBA00023316"/>
    </source>
</evidence>
<dbReference type="Pfam" id="PF00332">
    <property type="entry name" value="Glyco_hydro_17"/>
    <property type="match status" value="1"/>
</dbReference>
<gene>
    <name evidence="22" type="ORF">SDRG_05258</name>
</gene>
<evidence type="ECO:0000256" key="16">
    <source>
        <dbReference type="ARBA" id="ARBA00037649"/>
    </source>
</evidence>
<evidence type="ECO:0000256" key="20">
    <source>
        <dbReference type="SAM" id="MobiDB-lite"/>
    </source>
</evidence>
<dbReference type="eggNOG" id="ENOG502QQE6">
    <property type="taxonomic scope" value="Eukaryota"/>
</dbReference>
<evidence type="ECO:0000256" key="2">
    <source>
        <dbReference type="ARBA" id="ARBA00004191"/>
    </source>
</evidence>
<keyword evidence="9 21" id="KW-0732">Signal</keyword>
<evidence type="ECO:0000313" key="23">
    <source>
        <dbReference type="Proteomes" id="UP000030762"/>
    </source>
</evidence>
<keyword evidence="12" id="KW-0325">Glycoprotein</keyword>
<evidence type="ECO:0000256" key="19">
    <source>
        <dbReference type="RuleBase" id="RU004335"/>
    </source>
</evidence>
<evidence type="ECO:0000256" key="9">
    <source>
        <dbReference type="ARBA" id="ARBA00022729"/>
    </source>
</evidence>
<keyword evidence="6" id="KW-1003">Cell membrane</keyword>
<sequence length="363" mass="38701">MLRPTLLLLLLVLAPVTSALNAPLYGLNYNSRQGPDWDLTKCKSQAQVDADMVLVKALSPRVRIYSLTDCNQGAMVLAAAKKVGLRVWLGMWVDAGNVHFAVEQAALETLVNAGAIDDATVLGIHVGSETLYRKDISPETVIANIQTVKSYLRQHQIYIPVATADVIDMLVQYPAVIRAGDVVLANNFPFWELADINTAMVNFDTKLTTLRSVANGTAIYIGETGWASDGATVGASPTSAINHATYLTNFYVYATERQLPYFYFAAFDDAWKGAGVNVSDTVEAHFGLYNSSGQLKPDIAALMLPSVTPFPATTAPTSPASTSAQDKDGGASSTAPSTSTGYRTVARDAMAASGLLLVATVLN</sequence>
<dbReference type="EC" id="3.2.1.39" evidence="5"/>
<dbReference type="Gene3D" id="3.20.20.80">
    <property type="entry name" value="Glycosidases"/>
    <property type="match status" value="1"/>
</dbReference>
<name>T0QSI7_SAPDV</name>
<keyword evidence="10" id="KW-0378">Hydrolase</keyword>
<dbReference type="InterPro" id="IPR017853">
    <property type="entry name" value="GH"/>
</dbReference>
<dbReference type="InParanoid" id="T0QSI7"/>
<dbReference type="GO" id="GO:0042973">
    <property type="term" value="F:glucan endo-1,3-beta-D-glucosidase activity"/>
    <property type="evidence" value="ECO:0007669"/>
    <property type="project" value="UniProtKB-EC"/>
</dbReference>
<dbReference type="GO" id="GO:0005886">
    <property type="term" value="C:plasma membrane"/>
    <property type="evidence" value="ECO:0007669"/>
    <property type="project" value="UniProtKB-SubCell"/>
</dbReference>
<dbReference type="GO" id="GO:0071555">
    <property type="term" value="P:cell wall organization"/>
    <property type="evidence" value="ECO:0007669"/>
    <property type="project" value="UniProtKB-KW"/>
</dbReference>
<dbReference type="RefSeq" id="XP_008609191.1">
    <property type="nucleotide sequence ID" value="XM_008610969.1"/>
</dbReference>
<dbReference type="GO" id="GO:0000272">
    <property type="term" value="P:polysaccharide catabolic process"/>
    <property type="evidence" value="ECO:0007669"/>
    <property type="project" value="UniProtKB-KW"/>
</dbReference>
<protein>
    <recommendedName>
        <fullName evidence="5">glucan endo-1,3-beta-D-glucosidase</fullName>
        <ecNumber evidence="5">3.2.1.39</ecNumber>
    </recommendedName>
    <alternativeName>
        <fullName evidence="18">Endo-1,3-beta-glucanase btgC</fullName>
    </alternativeName>
    <alternativeName>
        <fullName evidence="17">Laminarinase btgC</fullName>
    </alternativeName>
</protein>
<dbReference type="Proteomes" id="UP000030762">
    <property type="component" value="Unassembled WGS sequence"/>
</dbReference>
<comment type="catalytic activity">
    <reaction evidence="1">
        <text>Hydrolysis of (1-&gt;3)-beta-D-glucosidic linkages in (1-&gt;3)-beta-D-glucans.</text>
        <dbReference type="EC" id="3.2.1.39"/>
    </reaction>
</comment>
<dbReference type="OMA" id="IHAWFAN"/>
<feature type="signal peptide" evidence="21">
    <location>
        <begin position="1"/>
        <end position="19"/>
    </location>
</feature>
<dbReference type="VEuPathDB" id="FungiDB:SDRG_05258"/>
<evidence type="ECO:0000256" key="8">
    <source>
        <dbReference type="ARBA" id="ARBA00022525"/>
    </source>
</evidence>
<reference evidence="22 23" key="1">
    <citation type="submission" date="2012-04" db="EMBL/GenBank/DDBJ databases">
        <title>The Genome Sequence of Saprolegnia declina VS20.</title>
        <authorList>
            <consortium name="The Broad Institute Genome Sequencing Platform"/>
            <person name="Russ C."/>
            <person name="Nusbaum C."/>
            <person name="Tyler B."/>
            <person name="van West P."/>
            <person name="Dieguez-Uribeondo J."/>
            <person name="de Bruijn I."/>
            <person name="Tripathy S."/>
            <person name="Jiang R."/>
            <person name="Young S.K."/>
            <person name="Zeng Q."/>
            <person name="Gargeya S."/>
            <person name="Fitzgerald M."/>
            <person name="Haas B."/>
            <person name="Abouelleil A."/>
            <person name="Alvarado L."/>
            <person name="Arachchi H.M."/>
            <person name="Berlin A."/>
            <person name="Chapman S.B."/>
            <person name="Goldberg J."/>
            <person name="Griggs A."/>
            <person name="Gujja S."/>
            <person name="Hansen M."/>
            <person name="Howarth C."/>
            <person name="Imamovic A."/>
            <person name="Larimer J."/>
            <person name="McCowen C."/>
            <person name="Montmayeur A."/>
            <person name="Murphy C."/>
            <person name="Neiman D."/>
            <person name="Pearson M."/>
            <person name="Priest M."/>
            <person name="Roberts A."/>
            <person name="Saif S."/>
            <person name="Shea T."/>
            <person name="Sisk P."/>
            <person name="Sykes S."/>
            <person name="Wortman J."/>
            <person name="Nusbaum C."/>
            <person name="Birren B."/>
        </authorList>
    </citation>
    <scope>NUCLEOTIDE SEQUENCE [LARGE SCALE GENOMIC DNA]</scope>
    <source>
        <strain evidence="22 23">VS20</strain>
    </source>
</reference>
<evidence type="ECO:0000256" key="13">
    <source>
        <dbReference type="ARBA" id="ARBA00023277"/>
    </source>
</evidence>
<accession>T0QSI7</accession>
<proteinExistence type="inferred from homology"/>
<evidence type="ECO:0000256" key="10">
    <source>
        <dbReference type="ARBA" id="ARBA00022801"/>
    </source>
</evidence>
<dbReference type="AlphaFoldDB" id="T0QSI7"/>
<dbReference type="PANTHER" id="PTHR16631:SF17">
    <property type="entry name" value="GLUCAN ENDO-1,3-BETA-GLUCOSIDASE BTGC"/>
    <property type="match status" value="1"/>
</dbReference>
<evidence type="ECO:0000256" key="5">
    <source>
        <dbReference type="ARBA" id="ARBA00012780"/>
    </source>
</evidence>
<evidence type="ECO:0000313" key="22">
    <source>
        <dbReference type="EMBL" id="EQC37671.1"/>
    </source>
</evidence>
<evidence type="ECO:0000256" key="4">
    <source>
        <dbReference type="ARBA" id="ARBA00008773"/>
    </source>
</evidence>
<evidence type="ECO:0000256" key="6">
    <source>
        <dbReference type="ARBA" id="ARBA00022475"/>
    </source>
</evidence>
<evidence type="ECO:0000256" key="1">
    <source>
        <dbReference type="ARBA" id="ARBA00000382"/>
    </source>
</evidence>
<evidence type="ECO:0000256" key="7">
    <source>
        <dbReference type="ARBA" id="ARBA00022512"/>
    </source>
</evidence>
<keyword evidence="8" id="KW-0964">Secreted</keyword>
<keyword evidence="15" id="KW-0624">Polysaccharide degradation</keyword>
<keyword evidence="14" id="KW-0961">Cell wall biogenesis/degradation</keyword>
<evidence type="ECO:0000256" key="17">
    <source>
        <dbReference type="ARBA" id="ARBA00042373"/>
    </source>
</evidence>